<dbReference type="PROSITE" id="PS50082">
    <property type="entry name" value="WD_REPEATS_2"/>
    <property type="match status" value="1"/>
</dbReference>
<feature type="compositionally biased region" description="Polar residues" evidence="2">
    <location>
        <begin position="7"/>
        <end position="32"/>
    </location>
</feature>
<protein>
    <submittedName>
        <fullName evidence="3">Uncharacterized protein</fullName>
    </submittedName>
</protein>
<evidence type="ECO:0000313" key="3">
    <source>
        <dbReference type="EMBL" id="ESZ92370.1"/>
    </source>
</evidence>
<proteinExistence type="predicted"/>
<accession>W9CCX0</accession>
<dbReference type="InterPro" id="IPR015943">
    <property type="entry name" value="WD40/YVTN_repeat-like_dom_sf"/>
</dbReference>
<dbReference type="PROSITE" id="PS50294">
    <property type="entry name" value="WD_REPEATS_REGION"/>
    <property type="match status" value="1"/>
</dbReference>
<keyword evidence="4" id="KW-1185">Reference proteome</keyword>
<dbReference type="PANTHER" id="PTHR43991:SF12">
    <property type="entry name" value="WD REPEAT PROTEIN (AFU_ORTHOLOGUE AFUA_8G05640)"/>
    <property type="match status" value="1"/>
</dbReference>
<dbReference type="HOGENOM" id="CLU_010671_2_0_1"/>
<dbReference type="EMBL" id="AYSA01000390">
    <property type="protein sequence ID" value="ESZ92370.1"/>
    <property type="molecule type" value="Genomic_DNA"/>
</dbReference>
<evidence type="ECO:0000313" key="4">
    <source>
        <dbReference type="Proteomes" id="UP000019487"/>
    </source>
</evidence>
<dbReference type="SUPFAM" id="SSF50978">
    <property type="entry name" value="WD40 repeat-like"/>
    <property type="match status" value="1"/>
</dbReference>
<feature type="region of interest" description="Disordered" evidence="2">
    <location>
        <begin position="59"/>
        <end position="83"/>
    </location>
</feature>
<feature type="region of interest" description="Disordered" evidence="2">
    <location>
        <begin position="1"/>
        <end position="32"/>
    </location>
</feature>
<dbReference type="Gene3D" id="2.130.10.10">
    <property type="entry name" value="YVTN repeat-like/Quinoprotein amine dehydrogenase"/>
    <property type="match status" value="1"/>
</dbReference>
<dbReference type="OrthoDB" id="20669at2759"/>
<feature type="compositionally biased region" description="Acidic residues" evidence="2">
    <location>
        <begin position="70"/>
        <end position="79"/>
    </location>
</feature>
<reference evidence="3 4" key="1">
    <citation type="journal article" date="2014" name="Genome Announc.">
        <title>Draft genome sequence of Sclerotinia borealis, a psychrophilic plant pathogenic fungus.</title>
        <authorList>
            <person name="Mardanov A.V."/>
            <person name="Beletsky A.V."/>
            <person name="Kadnikov V.V."/>
            <person name="Ignatov A.N."/>
            <person name="Ravin N.V."/>
        </authorList>
    </citation>
    <scope>NUCLEOTIDE SEQUENCE [LARGE SCALE GENOMIC DNA]</scope>
    <source>
        <strain evidence="4">F-4157</strain>
    </source>
</reference>
<dbReference type="SMART" id="SM00320">
    <property type="entry name" value="WD40"/>
    <property type="match status" value="1"/>
</dbReference>
<dbReference type="STRING" id="1432307.W9CCX0"/>
<sequence>MLPTPFTPSNEHSADNNENASSNGRTLTGESGTSYTNQLFALATPTSNSSMILTNHGDTYTSGSRSFSEDVLEESDQDMSDGGVPLTMTSSYAEDLNAEMDAVDAEIMGQENLVGLHPDPPFQFTTDSSYTYHVLNEPNFPLQLGGGSSYLSEGHIPVLEPTNTTDLPAVMSNFLQQLQHIQDGQEHGEFESAPDEHHDMFINHNQSIPPFAFLDFHNPFLMRAQLDMWHNSDVQATVSQSDVQFSSPLNEAGDDDQESDVDHDVDHDIDHDAGIDADQPEVDNQLNMNFGNFLEDWASSLARRGANQTRTRGPPSQTAINSHCLADNIEPVRRCDLQGEECDIQRINWKDLGVTRLEARQRRRITYKNYTTLIYPNRPQLHPRQLHGTRLGNDDNYFKFRQMDFQHNVHIRHFQLRNLITCPSQDCILYAAKTKVLHYNPTIASTPSVLIDLANPRIPAFHSVSNGCQISTLTSGHDIVVAGGFEGQYALNSTRAQNGTKHIEGVITEQPNDITNHAQVHLSRSSTPLVTFASNDSGIRTLDVTTNKFISEHIYDHAMNCTAVSPDRRLRVLVGDTRKVMICNSDTGDILQELEGHLDFGFACDWSEDGWTVATGNQDMQVKIWDARYWNRPVASIAADMAGVRKLKFSPLGSGRPILVAAEPADYVNIINAETFDSKQTLSFFGEIGGFDFTNDGQELIVANCDSLRGGIMEFERCDFATEGLCGKDEQIRIMMAGKKRDYGLSSMGEGLLEESSDLRGTAKRRERRAALLTDLGSF</sequence>
<dbReference type="PANTHER" id="PTHR43991">
    <property type="entry name" value="WD REPEAT PROTEIN (AFU_ORTHOLOGUE AFUA_8G05640)-RELATED"/>
    <property type="match status" value="1"/>
</dbReference>
<feature type="repeat" description="WD" evidence="1">
    <location>
        <begin position="594"/>
        <end position="626"/>
    </location>
</feature>
<evidence type="ECO:0000256" key="2">
    <source>
        <dbReference type="SAM" id="MobiDB-lite"/>
    </source>
</evidence>
<dbReference type="InterPro" id="IPR036322">
    <property type="entry name" value="WD40_repeat_dom_sf"/>
</dbReference>
<comment type="caution">
    <text evidence="3">The sequence shown here is derived from an EMBL/GenBank/DDBJ whole genome shotgun (WGS) entry which is preliminary data.</text>
</comment>
<dbReference type="InterPro" id="IPR001680">
    <property type="entry name" value="WD40_rpt"/>
</dbReference>
<dbReference type="Proteomes" id="UP000019487">
    <property type="component" value="Unassembled WGS sequence"/>
</dbReference>
<evidence type="ECO:0000256" key="1">
    <source>
        <dbReference type="PROSITE-ProRule" id="PRU00221"/>
    </source>
</evidence>
<keyword evidence="1" id="KW-0853">WD repeat</keyword>
<name>W9CCX0_SCLBF</name>
<dbReference type="AlphaFoldDB" id="W9CCX0"/>
<organism evidence="3 4">
    <name type="scientific">Sclerotinia borealis (strain F-4128)</name>
    <dbReference type="NCBI Taxonomy" id="1432307"/>
    <lineage>
        <taxon>Eukaryota</taxon>
        <taxon>Fungi</taxon>
        <taxon>Dikarya</taxon>
        <taxon>Ascomycota</taxon>
        <taxon>Pezizomycotina</taxon>
        <taxon>Leotiomycetes</taxon>
        <taxon>Helotiales</taxon>
        <taxon>Sclerotiniaceae</taxon>
        <taxon>Sclerotinia</taxon>
    </lineage>
</organism>
<gene>
    <name evidence="3" type="ORF">SBOR_7225</name>
</gene>